<name>A0A4C2E2P3_9SACH</name>
<evidence type="ECO:0000256" key="1">
    <source>
        <dbReference type="ARBA" id="ARBA00004123"/>
    </source>
</evidence>
<keyword evidence="7" id="KW-0539">Nucleus</keyword>
<dbReference type="GO" id="GO:0008270">
    <property type="term" value="F:zinc ion binding"/>
    <property type="evidence" value="ECO:0007669"/>
    <property type="project" value="InterPro"/>
</dbReference>
<dbReference type="GO" id="GO:0005634">
    <property type="term" value="C:nucleus"/>
    <property type="evidence" value="ECO:0007669"/>
    <property type="project" value="UniProtKB-SubCell"/>
</dbReference>
<evidence type="ECO:0000256" key="4">
    <source>
        <dbReference type="ARBA" id="ARBA00023015"/>
    </source>
</evidence>
<keyword evidence="6" id="KW-0804">Transcription</keyword>
<dbReference type="SMART" id="SM00066">
    <property type="entry name" value="GAL4"/>
    <property type="match status" value="1"/>
</dbReference>
<comment type="subcellular location">
    <subcellularLocation>
        <location evidence="1">Nucleus</location>
    </subcellularLocation>
</comment>
<feature type="domain" description="Zn(2)-C6 fungal-type" evidence="9">
    <location>
        <begin position="37"/>
        <end position="67"/>
    </location>
</feature>
<protein>
    <recommendedName>
        <fullName evidence="9">Zn(2)-C6 fungal-type domain-containing protein</fullName>
    </recommendedName>
</protein>
<evidence type="ECO:0000256" key="7">
    <source>
        <dbReference type="ARBA" id="ARBA00023242"/>
    </source>
</evidence>
<dbReference type="PROSITE" id="PS00463">
    <property type="entry name" value="ZN2_CY6_FUNGAL_1"/>
    <property type="match status" value="1"/>
</dbReference>
<evidence type="ECO:0000313" key="10">
    <source>
        <dbReference type="EMBL" id="GCE98464.1"/>
    </source>
</evidence>
<keyword evidence="4" id="KW-0805">Transcription regulation</keyword>
<reference evidence="10 11" key="1">
    <citation type="submission" date="2019-01" db="EMBL/GenBank/DDBJ databases">
        <title>Draft Genome Sequencing of Zygosaccharomyces mellis Ca-7.</title>
        <authorList>
            <person name="Shiwa Y."/>
            <person name="Kanesaki Y."/>
            <person name="Ishige T."/>
            <person name="Mura K."/>
            <person name="Hori T."/>
            <person name="Tamura T."/>
        </authorList>
    </citation>
    <scope>NUCLEOTIDE SEQUENCE [LARGE SCALE GENOMIC DNA]</scope>
    <source>
        <strain evidence="10 11">Ca-7</strain>
    </source>
</reference>
<dbReference type="Pfam" id="PF00172">
    <property type="entry name" value="Zn_clus"/>
    <property type="match status" value="1"/>
</dbReference>
<sequence>MSSEKRDGKRKYGQPRSPQGERALLVAKNKKMRQSQACDRCRLKKIKCDGMKPSCSQCTKVNFICRTSDRLTRRGFPRGYTEMLESEVVRLQKILEGKGISAAIREENGDSDSYGSVNNNDNYNDQDDMKAGRRLSVYGGCSGEEGGGFSNANGGGDLEFPFVNDTFHYYDNYRRNENYMGNSTWNMLTGSLPAAPDEVTKIICETDSFVNYQLSAMKNILQLDSNFFFLPRFLLVKYDYNIVKLEKLLRAAVADFGKFENSLIPILYPFDKWEADLLEHLVHEEVVLSTARAEVDPIKLLSLLYIIQLNWSCFNDFKLFQLTKMVCLSSKTKLEMLQCILIASFYFMGGQASSIIHHSSDNSQVWATELLHIAYSVVLNLGLYINSERMISIHPNWEISPQSHRVVAFWVFQFLDSWWTLLQGLPKSNFLVDEFRPQSIKSLNIPSLIPFVVLLKFTVDSLDGCNLLHILSGVHSNGKSKLIYTTESFRQLLIKWKLYHKIQDHEEDFDPNNDNAHLSATLTKTDVVEIQLTLVYLIVSFLSNEGFTHPKKGDSSVTAADGLDVSSLHSSNLEEIAHEILSLYSLVLIDHARFEQPQQLKIVHFLPCHNRDIIRLCLTTLNNWVLAPKSSNDESKDQLHWKFDRYRNMVNQWCRFYLADKLYDPLLQQLSMTFKLDLNCKSDSRDTSGQVLYNWNEIDYLENVDVFNDNPQVFTKNQLLRSNPHAVMEQFDIFAPHADGSRPIFDHIPFTDSQHQKKLNFANTSGLNQICKPKSNISEHDSANILDISKYRSQILIANEETDDGYAEDDDDDDDDNDNNGPDRPLEISLGRRMDSLFQRNDNGNDNNRLFMYHGNDRPRRHTINHTLLSQVLRSNVNHSNGSGSSETRQEGLVLLQNKGEEGEEPVHTGGTNSLDNYALNVNKGKRNRSQSFCIPHTSTVVSEQNEALFEGFFDQVSLGNSSNRSQLVETPRTLVDTLVLPPQNHQPVQEVSPSSTLAAAGNSGINHNGVCKQT</sequence>
<keyword evidence="5" id="KW-0238">DNA-binding</keyword>
<organism evidence="10 11">
    <name type="scientific">Zygosaccharomyces mellis</name>
    <dbReference type="NCBI Taxonomy" id="42258"/>
    <lineage>
        <taxon>Eukaryota</taxon>
        <taxon>Fungi</taxon>
        <taxon>Dikarya</taxon>
        <taxon>Ascomycota</taxon>
        <taxon>Saccharomycotina</taxon>
        <taxon>Saccharomycetes</taxon>
        <taxon>Saccharomycetales</taxon>
        <taxon>Saccharomycetaceae</taxon>
        <taxon>Zygosaccharomyces</taxon>
    </lineage>
</organism>
<evidence type="ECO:0000256" key="2">
    <source>
        <dbReference type="ARBA" id="ARBA00022723"/>
    </source>
</evidence>
<dbReference type="PROSITE" id="PS50048">
    <property type="entry name" value="ZN2_CY6_FUNGAL_2"/>
    <property type="match status" value="1"/>
</dbReference>
<feature type="compositionally biased region" description="Basic and acidic residues" evidence="8">
    <location>
        <begin position="824"/>
        <end position="835"/>
    </location>
</feature>
<dbReference type="Gene3D" id="4.10.240.10">
    <property type="entry name" value="Zn(2)-C6 fungal-type DNA-binding domain"/>
    <property type="match status" value="1"/>
</dbReference>
<evidence type="ECO:0000256" key="3">
    <source>
        <dbReference type="ARBA" id="ARBA00022833"/>
    </source>
</evidence>
<dbReference type="GO" id="GO:0000981">
    <property type="term" value="F:DNA-binding transcription factor activity, RNA polymerase II-specific"/>
    <property type="evidence" value="ECO:0007669"/>
    <property type="project" value="InterPro"/>
</dbReference>
<proteinExistence type="predicted"/>
<evidence type="ECO:0000259" key="9">
    <source>
        <dbReference type="PROSITE" id="PS50048"/>
    </source>
</evidence>
<feature type="region of interest" description="Disordered" evidence="8">
    <location>
        <begin position="1"/>
        <end position="21"/>
    </location>
</feature>
<keyword evidence="11" id="KW-1185">Reference proteome</keyword>
<dbReference type="GO" id="GO:0045944">
    <property type="term" value="P:positive regulation of transcription by RNA polymerase II"/>
    <property type="evidence" value="ECO:0007669"/>
    <property type="project" value="TreeGrafter"/>
</dbReference>
<evidence type="ECO:0000313" key="11">
    <source>
        <dbReference type="Proteomes" id="UP000301737"/>
    </source>
</evidence>
<evidence type="ECO:0000256" key="6">
    <source>
        <dbReference type="ARBA" id="ARBA00023163"/>
    </source>
</evidence>
<feature type="compositionally biased region" description="Polar residues" evidence="8">
    <location>
        <begin position="838"/>
        <end position="848"/>
    </location>
</feature>
<dbReference type="SUPFAM" id="SSF57701">
    <property type="entry name" value="Zn2/Cys6 DNA-binding domain"/>
    <property type="match status" value="1"/>
</dbReference>
<feature type="region of interest" description="Disordered" evidence="8">
    <location>
        <begin position="106"/>
        <end position="126"/>
    </location>
</feature>
<dbReference type="GO" id="GO:0043565">
    <property type="term" value="F:sequence-specific DNA binding"/>
    <property type="evidence" value="ECO:0007669"/>
    <property type="project" value="TreeGrafter"/>
</dbReference>
<dbReference type="PANTHER" id="PTHR47782:SF10">
    <property type="entry name" value="PROTEIN SIP4"/>
    <property type="match status" value="1"/>
</dbReference>
<dbReference type="InterPro" id="IPR052202">
    <property type="entry name" value="Yeast_MetPath_Reg"/>
</dbReference>
<dbReference type="InterPro" id="IPR036864">
    <property type="entry name" value="Zn2-C6_fun-type_DNA-bd_sf"/>
</dbReference>
<accession>A0A4C2E2P3</accession>
<dbReference type="AlphaFoldDB" id="A0A4C2E2P3"/>
<dbReference type="OrthoDB" id="4151048at2759"/>
<gene>
    <name evidence="10" type="ORF">ZYGM_003301</name>
</gene>
<comment type="caution">
    <text evidence="10">The sequence shown here is derived from an EMBL/GenBank/DDBJ whole genome shotgun (WGS) entry which is preliminary data.</text>
</comment>
<dbReference type="CDD" id="cd00067">
    <property type="entry name" value="GAL4"/>
    <property type="match status" value="1"/>
</dbReference>
<feature type="compositionally biased region" description="Low complexity" evidence="8">
    <location>
        <begin position="111"/>
        <end position="123"/>
    </location>
</feature>
<feature type="compositionally biased region" description="Acidic residues" evidence="8">
    <location>
        <begin position="802"/>
        <end position="818"/>
    </location>
</feature>
<keyword evidence="3" id="KW-0862">Zinc</keyword>
<evidence type="ECO:0000256" key="5">
    <source>
        <dbReference type="ARBA" id="ARBA00023125"/>
    </source>
</evidence>
<dbReference type="PANTHER" id="PTHR47782">
    <property type="entry name" value="ZN(II)2CYS6 TRANSCRIPTION FACTOR (EUROFUNG)-RELATED"/>
    <property type="match status" value="1"/>
</dbReference>
<dbReference type="EMBL" id="BIMX01000005">
    <property type="protein sequence ID" value="GCE98464.1"/>
    <property type="molecule type" value="Genomic_DNA"/>
</dbReference>
<feature type="region of interest" description="Disordered" evidence="8">
    <location>
        <begin position="802"/>
        <end position="858"/>
    </location>
</feature>
<keyword evidence="2" id="KW-0479">Metal-binding</keyword>
<dbReference type="InterPro" id="IPR001138">
    <property type="entry name" value="Zn2Cys6_DnaBD"/>
</dbReference>
<dbReference type="Proteomes" id="UP000301737">
    <property type="component" value="Unassembled WGS sequence"/>
</dbReference>
<evidence type="ECO:0000256" key="8">
    <source>
        <dbReference type="SAM" id="MobiDB-lite"/>
    </source>
</evidence>